<evidence type="ECO:0000313" key="2">
    <source>
        <dbReference type="EMBL" id="MFK4752042.1"/>
    </source>
</evidence>
<protein>
    <recommendedName>
        <fullName evidence="4">Type IV pili methyl-accepting chemotaxis transducer N-term</fullName>
    </recommendedName>
</protein>
<evidence type="ECO:0000313" key="3">
    <source>
        <dbReference type="Proteomes" id="UP001620597"/>
    </source>
</evidence>
<dbReference type="Proteomes" id="UP001620597">
    <property type="component" value="Unassembled WGS sequence"/>
</dbReference>
<evidence type="ECO:0008006" key="4">
    <source>
        <dbReference type="Google" id="ProtNLM"/>
    </source>
</evidence>
<comment type="caution">
    <text evidence="2">The sequence shown here is derived from an EMBL/GenBank/DDBJ whole genome shotgun (WGS) entry which is preliminary data.</text>
</comment>
<proteinExistence type="predicted"/>
<name>A0ABW8NGK3_9GAMM</name>
<keyword evidence="3" id="KW-1185">Reference proteome</keyword>
<accession>A0ABW8NGK3</accession>
<evidence type="ECO:0000256" key="1">
    <source>
        <dbReference type="SAM" id="SignalP"/>
    </source>
</evidence>
<keyword evidence="1" id="KW-0732">Signal</keyword>
<feature type="signal peptide" evidence="1">
    <location>
        <begin position="1"/>
        <end position="26"/>
    </location>
</feature>
<reference evidence="2 3" key="1">
    <citation type="submission" date="2024-03" db="EMBL/GenBank/DDBJ databases">
        <title>High-quality draft genome sequence of Oceanobacter sp. wDCs-4.</title>
        <authorList>
            <person name="Dong C."/>
        </authorList>
    </citation>
    <scope>NUCLEOTIDE SEQUENCE [LARGE SCALE GENOMIC DNA]</scope>
    <source>
        <strain evidence="3">wDCs-4</strain>
    </source>
</reference>
<organism evidence="2 3">
    <name type="scientific">Oceanobacter antarcticus</name>
    <dbReference type="NCBI Taxonomy" id="3133425"/>
    <lineage>
        <taxon>Bacteria</taxon>
        <taxon>Pseudomonadati</taxon>
        <taxon>Pseudomonadota</taxon>
        <taxon>Gammaproteobacteria</taxon>
        <taxon>Oceanospirillales</taxon>
        <taxon>Oceanospirillaceae</taxon>
        <taxon>Oceanobacter</taxon>
    </lineage>
</organism>
<feature type="chain" id="PRO_5046324229" description="Type IV pili methyl-accepting chemotaxis transducer N-term" evidence="1">
    <location>
        <begin position="27"/>
        <end position="243"/>
    </location>
</feature>
<dbReference type="RefSeq" id="WP_416205381.1">
    <property type="nucleotide sequence ID" value="NZ_JBBKTX010000006.1"/>
</dbReference>
<gene>
    <name evidence="2" type="ORF">WG929_06445</name>
</gene>
<dbReference type="EMBL" id="JBBKTX010000006">
    <property type="protein sequence ID" value="MFK4752042.1"/>
    <property type="molecule type" value="Genomic_DNA"/>
</dbReference>
<sequence length="243" mass="27950">MNSIKSWLVVWTLALAAALTPLSVQARINSVTEARLQSLNGLSNLLMFFNSSFENRDPGLQQQYWEAFEDVRAWAAKQSYGNELSQPIDNLIKSIKRLEAEPDEYAHMRPVWINKVVQNHARLEQLLQPHDKANTPETRMALYLSMQNLVYQTGTFSSINMLLMDGRPDIMELLDTEIEKELTIIRQTAQSKDLVTKLEARYQFIRPRLVGHQEKWVPNLVSYYYHSMVELLGQIQSAPIVSG</sequence>